<sequence length="593" mass="64016">MEVDISPGILHNTALQLQQRNALTSGFVDVVADYQNLLRRCKESKIRNVQLEKEARELRAENATLQQAAEQAAHAAVSNEKVATAESRAKQLQEELTGVYKEKSRLAEELVAASRQLQIVRDSNEAQARELDDLTAKGREMRVRIKELSDALEKEQAATGLATAELQARLEEKEAAEKKAAKLENEQAELSKRLVDLKMSEIERMNEVNKMCEEMMTNARNMERAAAASAASSSQVGRFHSLPAGSLTGMVNGIMAKTKGALMHGAIESLIPDVPLRSVPSHDGGCYTLAFDRSGQRMASGGADKVVRLWDACSGHQTGTLLGMTESVTEVAFTCDQKHLLAAGADKAVRMWDLSSGRMRHTLTGHTQKVCSVDCSPLEPNRAVTAGSDRCIKVWDLGRGFCTSTLFCLSSVNSVRLTMDGFAAVSGHFDGALRFWDLRSGKLANEVAGLHTQQITSVSIGLRTGAVLTCGKDNVVKVTDARSFQVQPAMSAPGFTVGGVWSKACLGPDEKHCAAGSSTGAVFVWGTERGNLVKTLKEQGSAQIVQAACWSPQGTPLVSANKDGAVTFWQPTPEEVSHQGHPGHHLHGSRHTH</sequence>
<dbReference type="Pfam" id="PF08614">
    <property type="entry name" value="ATG16"/>
    <property type="match status" value="1"/>
</dbReference>
<keyword evidence="8" id="KW-1185">Reference proteome</keyword>
<dbReference type="InterPro" id="IPR015943">
    <property type="entry name" value="WD40/YVTN_repeat-like_dom_sf"/>
</dbReference>
<evidence type="ECO:0000313" key="7">
    <source>
        <dbReference type="EMBL" id="KAK9903907.1"/>
    </source>
</evidence>
<dbReference type="SUPFAM" id="SSF50978">
    <property type="entry name" value="WD40 repeat-like"/>
    <property type="match status" value="1"/>
</dbReference>
<proteinExistence type="predicted"/>
<evidence type="ECO:0000256" key="2">
    <source>
        <dbReference type="ARBA" id="ARBA00022737"/>
    </source>
</evidence>
<dbReference type="PRINTS" id="PR00320">
    <property type="entry name" value="GPROTEINBRPT"/>
</dbReference>
<feature type="repeat" description="WD" evidence="3">
    <location>
        <begin position="279"/>
        <end position="320"/>
    </location>
</feature>
<dbReference type="PANTHER" id="PTHR19878:SF8">
    <property type="entry name" value="AUTOPHAGY-RELATED 16, ISOFORM F"/>
    <property type="match status" value="1"/>
</dbReference>
<evidence type="ECO:0000259" key="6">
    <source>
        <dbReference type="Pfam" id="PF08614"/>
    </source>
</evidence>
<dbReference type="InterPro" id="IPR019775">
    <property type="entry name" value="WD40_repeat_CS"/>
</dbReference>
<accession>A0ABR2YEH1</accession>
<comment type="caution">
    <text evidence="7">The sequence shown here is derived from an EMBL/GenBank/DDBJ whole genome shotgun (WGS) entry which is preliminary data.</text>
</comment>
<keyword evidence="1 3" id="KW-0853">WD repeat</keyword>
<reference evidence="7 8" key="1">
    <citation type="journal article" date="2024" name="Nat. Commun.">
        <title>Phylogenomics reveals the evolutionary origins of lichenization in chlorophyte algae.</title>
        <authorList>
            <person name="Puginier C."/>
            <person name="Libourel C."/>
            <person name="Otte J."/>
            <person name="Skaloud P."/>
            <person name="Haon M."/>
            <person name="Grisel S."/>
            <person name="Petersen M."/>
            <person name="Berrin J.G."/>
            <person name="Delaux P.M."/>
            <person name="Dal Grande F."/>
            <person name="Keller J."/>
        </authorList>
    </citation>
    <scope>NUCLEOTIDE SEQUENCE [LARGE SCALE GENOMIC DNA]</scope>
    <source>
        <strain evidence="7 8">SAG 216-7</strain>
    </source>
</reference>
<feature type="repeat" description="WD" evidence="3">
    <location>
        <begin position="410"/>
        <end position="446"/>
    </location>
</feature>
<feature type="compositionally biased region" description="Basic residues" evidence="5">
    <location>
        <begin position="581"/>
        <end position="593"/>
    </location>
</feature>
<dbReference type="Pfam" id="PF00400">
    <property type="entry name" value="WD40"/>
    <property type="match status" value="4"/>
</dbReference>
<dbReference type="PROSITE" id="PS50294">
    <property type="entry name" value="WD_REPEATS_REGION"/>
    <property type="match status" value="3"/>
</dbReference>
<feature type="repeat" description="WD" evidence="3">
    <location>
        <begin position="321"/>
        <end position="362"/>
    </location>
</feature>
<dbReference type="SMART" id="SM00320">
    <property type="entry name" value="WD40"/>
    <property type="match status" value="7"/>
</dbReference>
<evidence type="ECO:0000256" key="4">
    <source>
        <dbReference type="SAM" id="Coils"/>
    </source>
</evidence>
<dbReference type="EMBL" id="JALJOT010000013">
    <property type="protein sequence ID" value="KAK9903907.1"/>
    <property type="molecule type" value="Genomic_DNA"/>
</dbReference>
<keyword evidence="2" id="KW-0677">Repeat</keyword>
<feature type="repeat" description="WD" evidence="3">
    <location>
        <begin position="538"/>
        <end position="570"/>
    </location>
</feature>
<feature type="region of interest" description="Disordered" evidence="5">
    <location>
        <begin position="573"/>
        <end position="593"/>
    </location>
</feature>
<dbReference type="InterPro" id="IPR001680">
    <property type="entry name" value="WD40_rpt"/>
</dbReference>
<keyword evidence="4" id="KW-0175">Coiled coil</keyword>
<feature type="repeat" description="WD" evidence="3">
    <location>
        <begin position="363"/>
        <end position="405"/>
    </location>
</feature>
<protein>
    <recommendedName>
        <fullName evidence="6">Autophagy-related protein 16 domain-containing protein</fullName>
    </recommendedName>
</protein>
<evidence type="ECO:0000256" key="5">
    <source>
        <dbReference type="SAM" id="MobiDB-lite"/>
    </source>
</evidence>
<dbReference type="PROSITE" id="PS00678">
    <property type="entry name" value="WD_REPEATS_1"/>
    <property type="match status" value="3"/>
</dbReference>
<feature type="coiled-coil region" evidence="4">
    <location>
        <begin position="34"/>
        <end position="225"/>
    </location>
</feature>
<evidence type="ECO:0000256" key="1">
    <source>
        <dbReference type="ARBA" id="ARBA00022574"/>
    </source>
</evidence>
<organism evidence="7 8">
    <name type="scientific">Coccomyxa subellipsoidea</name>
    <dbReference type="NCBI Taxonomy" id="248742"/>
    <lineage>
        <taxon>Eukaryota</taxon>
        <taxon>Viridiplantae</taxon>
        <taxon>Chlorophyta</taxon>
        <taxon>core chlorophytes</taxon>
        <taxon>Trebouxiophyceae</taxon>
        <taxon>Trebouxiophyceae incertae sedis</taxon>
        <taxon>Coccomyxaceae</taxon>
        <taxon>Coccomyxa</taxon>
    </lineage>
</organism>
<dbReference type="Gene3D" id="2.130.10.10">
    <property type="entry name" value="YVTN repeat-like/Quinoprotein amine dehydrogenase"/>
    <property type="match status" value="2"/>
</dbReference>
<dbReference type="CDD" id="cd00200">
    <property type="entry name" value="WD40"/>
    <property type="match status" value="1"/>
</dbReference>
<dbReference type="PANTHER" id="PTHR19878">
    <property type="entry name" value="AUTOPHAGY PROTEIN 16-LIKE"/>
    <property type="match status" value="1"/>
</dbReference>
<dbReference type="InterPro" id="IPR013923">
    <property type="entry name" value="Autophagy-rel_prot_16_dom"/>
</dbReference>
<dbReference type="Proteomes" id="UP001491310">
    <property type="component" value="Unassembled WGS sequence"/>
</dbReference>
<name>A0ABR2YEH1_9CHLO</name>
<dbReference type="InterPro" id="IPR045160">
    <property type="entry name" value="ATG16"/>
</dbReference>
<dbReference type="InterPro" id="IPR036322">
    <property type="entry name" value="WD40_repeat_dom_sf"/>
</dbReference>
<dbReference type="InterPro" id="IPR020472">
    <property type="entry name" value="WD40_PAC1"/>
</dbReference>
<evidence type="ECO:0000256" key="3">
    <source>
        <dbReference type="PROSITE-ProRule" id="PRU00221"/>
    </source>
</evidence>
<dbReference type="PROSITE" id="PS50082">
    <property type="entry name" value="WD_REPEATS_2"/>
    <property type="match status" value="5"/>
</dbReference>
<gene>
    <name evidence="7" type="ORF">WJX75_000087</name>
</gene>
<feature type="domain" description="Autophagy-related protein 16" evidence="6">
    <location>
        <begin position="15"/>
        <end position="206"/>
    </location>
</feature>
<evidence type="ECO:0000313" key="8">
    <source>
        <dbReference type="Proteomes" id="UP001491310"/>
    </source>
</evidence>